<name>A0A2R6WFY0_MARPO</name>
<evidence type="ECO:0000313" key="3">
    <source>
        <dbReference type="Proteomes" id="UP000244005"/>
    </source>
</evidence>
<accession>A0A2R6WFY0</accession>
<feature type="chain" id="PRO_5015355389" evidence="1">
    <location>
        <begin position="25"/>
        <end position="148"/>
    </location>
</feature>
<organism evidence="2 3">
    <name type="scientific">Marchantia polymorpha</name>
    <name type="common">Common liverwort</name>
    <name type="synonym">Marchantia aquatica</name>
    <dbReference type="NCBI Taxonomy" id="3197"/>
    <lineage>
        <taxon>Eukaryota</taxon>
        <taxon>Viridiplantae</taxon>
        <taxon>Streptophyta</taxon>
        <taxon>Embryophyta</taxon>
        <taxon>Marchantiophyta</taxon>
        <taxon>Marchantiopsida</taxon>
        <taxon>Marchantiidae</taxon>
        <taxon>Marchantiales</taxon>
        <taxon>Marchantiaceae</taxon>
        <taxon>Marchantia</taxon>
    </lineage>
</organism>
<dbReference type="EMBL" id="KZ772767">
    <property type="protein sequence ID" value="PTQ32756.1"/>
    <property type="molecule type" value="Genomic_DNA"/>
</dbReference>
<dbReference type="Gramene" id="Mp5g09410.1">
    <property type="protein sequence ID" value="Mp5g09410.1.cds"/>
    <property type="gene ID" value="Mp5g09410"/>
</dbReference>
<keyword evidence="1" id="KW-0732">Signal</keyword>
<keyword evidence="3" id="KW-1185">Reference proteome</keyword>
<feature type="signal peptide" evidence="1">
    <location>
        <begin position="1"/>
        <end position="24"/>
    </location>
</feature>
<gene>
    <name evidence="2" type="ORF">MARPO_0095s0019</name>
</gene>
<dbReference type="Proteomes" id="UP000244005">
    <property type="component" value="Unassembled WGS sequence"/>
</dbReference>
<evidence type="ECO:0000313" key="2">
    <source>
        <dbReference type="EMBL" id="PTQ32756.1"/>
    </source>
</evidence>
<protein>
    <submittedName>
        <fullName evidence="2">Uncharacterized protein</fullName>
    </submittedName>
</protein>
<sequence>MARHGSVVMPMAFLVLLLVGPALAQKGPPVELWNTFVSNLSKLDLILEICSNATVFPNCPTTTMLKVSPLSVNRIGQGYPTEPIGLRIKDVATGKMLVRKLWPGQLDPYKQIGSIISFVPIQAGYKKQLQVWLGNDKFGSTRLGNIIF</sequence>
<evidence type="ECO:0000256" key="1">
    <source>
        <dbReference type="SAM" id="SignalP"/>
    </source>
</evidence>
<dbReference type="AlphaFoldDB" id="A0A2R6WFY0"/>
<proteinExistence type="predicted"/>
<reference evidence="3" key="1">
    <citation type="journal article" date="2017" name="Cell">
        <title>Insights into land plant evolution garnered from the Marchantia polymorpha genome.</title>
        <authorList>
            <person name="Bowman J.L."/>
            <person name="Kohchi T."/>
            <person name="Yamato K.T."/>
            <person name="Jenkins J."/>
            <person name="Shu S."/>
            <person name="Ishizaki K."/>
            <person name="Yamaoka S."/>
            <person name="Nishihama R."/>
            <person name="Nakamura Y."/>
            <person name="Berger F."/>
            <person name="Adam C."/>
            <person name="Aki S.S."/>
            <person name="Althoff F."/>
            <person name="Araki T."/>
            <person name="Arteaga-Vazquez M.A."/>
            <person name="Balasubrmanian S."/>
            <person name="Barry K."/>
            <person name="Bauer D."/>
            <person name="Boehm C.R."/>
            <person name="Briginshaw L."/>
            <person name="Caballero-Perez J."/>
            <person name="Catarino B."/>
            <person name="Chen F."/>
            <person name="Chiyoda S."/>
            <person name="Chovatia M."/>
            <person name="Davies K.M."/>
            <person name="Delmans M."/>
            <person name="Demura T."/>
            <person name="Dierschke T."/>
            <person name="Dolan L."/>
            <person name="Dorantes-Acosta A.E."/>
            <person name="Eklund D.M."/>
            <person name="Florent S.N."/>
            <person name="Flores-Sandoval E."/>
            <person name="Fujiyama A."/>
            <person name="Fukuzawa H."/>
            <person name="Galik B."/>
            <person name="Grimanelli D."/>
            <person name="Grimwood J."/>
            <person name="Grossniklaus U."/>
            <person name="Hamada T."/>
            <person name="Haseloff J."/>
            <person name="Hetherington A.J."/>
            <person name="Higo A."/>
            <person name="Hirakawa Y."/>
            <person name="Hundley H.N."/>
            <person name="Ikeda Y."/>
            <person name="Inoue K."/>
            <person name="Inoue S.I."/>
            <person name="Ishida S."/>
            <person name="Jia Q."/>
            <person name="Kakita M."/>
            <person name="Kanazawa T."/>
            <person name="Kawai Y."/>
            <person name="Kawashima T."/>
            <person name="Kennedy M."/>
            <person name="Kinose K."/>
            <person name="Kinoshita T."/>
            <person name="Kohara Y."/>
            <person name="Koide E."/>
            <person name="Komatsu K."/>
            <person name="Kopischke S."/>
            <person name="Kubo M."/>
            <person name="Kyozuka J."/>
            <person name="Lagercrantz U."/>
            <person name="Lin S.S."/>
            <person name="Lindquist E."/>
            <person name="Lipzen A.M."/>
            <person name="Lu C.W."/>
            <person name="De Luna E."/>
            <person name="Martienssen R.A."/>
            <person name="Minamino N."/>
            <person name="Mizutani M."/>
            <person name="Mizutani M."/>
            <person name="Mochizuki N."/>
            <person name="Monte I."/>
            <person name="Mosher R."/>
            <person name="Nagasaki H."/>
            <person name="Nakagami H."/>
            <person name="Naramoto S."/>
            <person name="Nishitani K."/>
            <person name="Ohtani M."/>
            <person name="Okamoto T."/>
            <person name="Okumura M."/>
            <person name="Phillips J."/>
            <person name="Pollak B."/>
            <person name="Reinders A."/>
            <person name="Rovekamp M."/>
            <person name="Sano R."/>
            <person name="Sawa S."/>
            <person name="Schmid M.W."/>
            <person name="Shirakawa M."/>
            <person name="Solano R."/>
            <person name="Spunde A."/>
            <person name="Suetsugu N."/>
            <person name="Sugano S."/>
            <person name="Sugiyama A."/>
            <person name="Sun R."/>
            <person name="Suzuki Y."/>
            <person name="Takenaka M."/>
            <person name="Takezawa D."/>
            <person name="Tomogane H."/>
            <person name="Tsuzuki M."/>
            <person name="Ueda T."/>
            <person name="Umeda M."/>
            <person name="Ward J.M."/>
            <person name="Watanabe Y."/>
            <person name="Yazaki K."/>
            <person name="Yokoyama R."/>
            <person name="Yoshitake Y."/>
            <person name="Yotsui I."/>
            <person name="Zachgo S."/>
            <person name="Schmutz J."/>
        </authorList>
    </citation>
    <scope>NUCLEOTIDE SEQUENCE [LARGE SCALE GENOMIC DNA]</scope>
    <source>
        <strain evidence="3">Tak-1</strain>
    </source>
</reference>